<protein>
    <recommendedName>
        <fullName evidence="11">DNA repair protein recA homolog 2, mitochondrial</fullName>
    </recommendedName>
</protein>
<dbReference type="GO" id="GO:0006281">
    <property type="term" value="P:DNA repair"/>
    <property type="evidence" value="ECO:0007669"/>
    <property type="project" value="InterPro"/>
</dbReference>
<dbReference type="Gene3D" id="3.40.50.300">
    <property type="entry name" value="P-loop containing nucleotide triphosphate hydrolases"/>
    <property type="match status" value="1"/>
</dbReference>
<comment type="caution">
    <text evidence="9">The sequence shown here is derived from an EMBL/GenBank/DDBJ whole genome shotgun (WGS) entry which is preliminary data.</text>
</comment>
<organism evidence="9 10">
    <name type="scientific">Stephania japonica</name>
    <dbReference type="NCBI Taxonomy" id="461633"/>
    <lineage>
        <taxon>Eukaryota</taxon>
        <taxon>Viridiplantae</taxon>
        <taxon>Streptophyta</taxon>
        <taxon>Embryophyta</taxon>
        <taxon>Tracheophyta</taxon>
        <taxon>Spermatophyta</taxon>
        <taxon>Magnoliopsida</taxon>
        <taxon>Ranunculales</taxon>
        <taxon>Menispermaceae</taxon>
        <taxon>Menispermoideae</taxon>
        <taxon>Cissampelideae</taxon>
        <taxon>Stephania</taxon>
    </lineage>
</organism>
<keyword evidence="5" id="KW-0233">DNA recombination</keyword>
<reference evidence="9 10" key="1">
    <citation type="submission" date="2024-01" db="EMBL/GenBank/DDBJ databases">
        <title>Genome assemblies of Stephania.</title>
        <authorList>
            <person name="Yang L."/>
        </authorList>
    </citation>
    <scope>NUCLEOTIDE SEQUENCE [LARGE SCALE GENOMIC DNA]</scope>
    <source>
        <strain evidence="9">QJT</strain>
        <tissue evidence="9">Leaf</tissue>
    </source>
</reference>
<dbReference type="InterPro" id="IPR020584">
    <property type="entry name" value="DNA_recomb/repair_RecA_CS"/>
</dbReference>
<evidence type="ECO:0000256" key="2">
    <source>
        <dbReference type="ARBA" id="ARBA00022741"/>
    </source>
</evidence>
<dbReference type="Proteomes" id="UP001417504">
    <property type="component" value="Unassembled WGS sequence"/>
</dbReference>
<proteinExistence type="inferred from homology"/>
<dbReference type="InterPro" id="IPR020588">
    <property type="entry name" value="RecA_ATP-bd"/>
</dbReference>
<dbReference type="InterPro" id="IPR020587">
    <property type="entry name" value="RecA_monomer-monomer_interface"/>
</dbReference>
<dbReference type="InterPro" id="IPR049428">
    <property type="entry name" value="RecA-like_N"/>
</dbReference>
<evidence type="ECO:0008006" key="11">
    <source>
        <dbReference type="Google" id="ProtNLM"/>
    </source>
</evidence>
<evidence type="ECO:0000259" key="7">
    <source>
        <dbReference type="PROSITE" id="PS50162"/>
    </source>
</evidence>
<evidence type="ECO:0000313" key="9">
    <source>
        <dbReference type="EMBL" id="KAK9123236.1"/>
    </source>
</evidence>
<dbReference type="PRINTS" id="PR00142">
    <property type="entry name" value="RECA"/>
</dbReference>
<name>A0AAP0P0S4_9MAGN</name>
<evidence type="ECO:0000256" key="3">
    <source>
        <dbReference type="ARBA" id="ARBA00022840"/>
    </source>
</evidence>
<comment type="similarity">
    <text evidence="1 6">Belongs to the RecA family.</text>
</comment>
<dbReference type="InterPro" id="IPR013765">
    <property type="entry name" value="DNA_recomb/repair_RecA"/>
</dbReference>
<dbReference type="AlphaFoldDB" id="A0AAP0P0S4"/>
<dbReference type="PANTHER" id="PTHR45900:SF4">
    <property type="entry name" value="DNA REPAIR PROTEIN RECA HOMOLOG 2, MITOCHONDRIAL"/>
    <property type="match status" value="1"/>
</dbReference>
<dbReference type="SUPFAM" id="SSF52540">
    <property type="entry name" value="P-loop containing nucleoside triphosphate hydrolases"/>
    <property type="match status" value="1"/>
</dbReference>
<dbReference type="PANTHER" id="PTHR45900">
    <property type="entry name" value="RECA"/>
    <property type="match status" value="1"/>
</dbReference>
<dbReference type="GO" id="GO:0140664">
    <property type="term" value="F:ATP-dependent DNA damage sensor activity"/>
    <property type="evidence" value="ECO:0007669"/>
    <property type="project" value="InterPro"/>
</dbReference>
<dbReference type="GO" id="GO:0006310">
    <property type="term" value="P:DNA recombination"/>
    <property type="evidence" value="ECO:0007669"/>
    <property type="project" value="UniProtKB-KW"/>
</dbReference>
<dbReference type="GO" id="GO:0003697">
    <property type="term" value="F:single-stranded DNA binding"/>
    <property type="evidence" value="ECO:0007669"/>
    <property type="project" value="InterPro"/>
</dbReference>
<keyword evidence="2 6" id="KW-0547">Nucleotide-binding</keyword>
<dbReference type="PROSITE" id="PS50163">
    <property type="entry name" value="RECA_3"/>
    <property type="match status" value="1"/>
</dbReference>
<evidence type="ECO:0000259" key="8">
    <source>
        <dbReference type="PROSITE" id="PS50163"/>
    </source>
</evidence>
<keyword evidence="10" id="KW-1185">Reference proteome</keyword>
<dbReference type="PROSITE" id="PS00321">
    <property type="entry name" value="RECA_1"/>
    <property type="match status" value="1"/>
</dbReference>
<feature type="domain" description="RecA family profile 1" evidence="7">
    <location>
        <begin position="109"/>
        <end position="268"/>
    </location>
</feature>
<dbReference type="PROSITE" id="PS50162">
    <property type="entry name" value="RECA_2"/>
    <property type="match status" value="1"/>
</dbReference>
<accession>A0AAP0P0S4</accession>
<dbReference type="InterPro" id="IPR027417">
    <property type="entry name" value="P-loop_NTPase"/>
</dbReference>
<dbReference type="EMBL" id="JBBNAE010000005">
    <property type="protein sequence ID" value="KAK9123236.1"/>
    <property type="molecule type" value="Genomic_DNA"/>
</dbReference>
<evidence type="ECO:0000256" key="4">
    <source>
        <dbReference type="ARBA" id="ARBA00023125"/>
    </source>
</evidence>
<keyword evidence="4" id="KW-0238">DNA-binding</keyword>
<dbReference type="Pfam" id="PF00154">
    <property type="entry name" value="RecA_N"/>
    <property type="match status" value="1"/>
</dbReference>
<keyword evidence="3 6" id="KW-0067">ATP-binding</keyword>
<evidence type="ECO:0000256" key="6">
    <source>
        <dbReference type="RuleBase" id="RU003422"/>
    </source>
</evidence>
<gene>
    <name evidence="9" type="ORF">Sjap_012838</name>
</gene>
<feature type="domain" description="RecA family profile 2" evidence="8">
    <location>
        <begin position="274"/>
        <end position="347"/>
    </location>
</feature>
<evidence type="ECO:0000256" key="1">
    <source>
        <dbReference type="ARBA" id="ARBA00009391"/>
    </source>
</evidence>
<evidence type="ECO:0000256" key="5">
    <source>
        <dbReference type="ARBA" id="ARBA00023172"/>
    </source>
</evidence>
<evidence type="ECO:0000313" key="10">
    <source>
        <dbReference type="Proteomes" id="UP001417504"/>
    </source>
</evidence>
<sequence>MVQLKGPRLGWWLQSTFRCGVTSIKAFPSLVNMTAKMKRNREEIGSLGIHNHSFSSTVQSLSEYEHDNVPDEGKITQKNAALRLALSRVASEVDQESMLSLKQFFGSRHAPTVSTGSLKLDIALGIGGLPKGRITEIYGQEASGKTTLALHIIREAQRLGGYCAYLDAENALNSSFAEAIGVNTEKLLVARPNSAENMLCMVDMLTKSGSVDVVVVDSVAALVPQSELDNVMGGSEVQSQSLLMTKALRKIHSSLCRSQTMLIFVNQVRSRPCGGLRPAEEISCGGNALKFYAAVRMRMIRQGLLRTGEEVTGLSVSVQVVKHKLSTQLKKAELEIRFGKGIFCEAEVFDMACEHGVILKMDSGYFIEGVILKDKQEAIRYLSRNREILDKLAAMLRNQFFELNL</sequence>
<dbReference type="GO" id="GO:0005524">
    <property type="term" value="F:ATP binding"/>
    <property type="evidence" value="ECO:0007669"/>
    <property type="project" value="UniProtKB-KW"/>
</dbReference>